<dbReference type="PANTHER" id="PTHR48111:SF1">
    <property type="entry name" value="TWO-COMPONENT RESPONSE REGULATOR ORR33"/>
    <property type="match status" value="1"/>
</dbReference>
<dbReference type="Proteomes" id="UP000646579">
    <property type="component" value="Unassembled WGS sequence"/>
</dbReference>
<evidence type="ECO:0000256" key="6">
    <source>
        <dbReference type="PROSITE-ProRule" id="PRU00169"/>
    </source>
</evidence>
<keyword evidence="4" id="KW-0238">DNA-binding</keyword>
<feature type="modified residue" description="4-aspartylphosphate" evidence="6">
    <location>
        <position position="55"/>
    </location>
</feature>
<evidence type="ECO:0000313" key="8">
    <source>
        <dbReference type="EMBL" id="GHA32737.1"/>
    </source>
</evidence>
<evidence type="ECO:0000256" key="1">
    <source>
        <dbReference type="ARBA" id="ARBA00022553"/>
    </source>
</evidence>
<keyword evidence="3" id="KW-0805">Transcription regulation</keyword>
<evidence type="ECO:0000259" key="7">
    <source>
        <dbReference type="PROSITE" id="PS50110"/>
    </source>
</evidence>
<dbReference type="GO" id="GO:0000976">
    <property type="term" value="F:transcription cis-regulatory region binding"/>
    <property type="evidence" value="ECO:0007669"/>
    <property type="project" value="TreeGrafter"/>
</dbReference>
<dbReference type="GO" id="GO:0005829">
    <property type="term" value="C:cytosol"/>
    <property type="evidence" value="ECO:0007669"/>
    <property type="project" value="TreeGrafter"/>
</dbReference>
<keyword evidence="5" id="KW-0804">Transcription</keyword>
<comment type="caution">
    <text evidence="8">The sequence shown here is derived from an EMBL/GenBank/DDBJ whole genome shotgun (WGS) entry which is preliminary data.</text>
</comment>
<dbReference type="Pfam" id="PF00072">
    <property type="entry name" value="Response_reg"/>
    <property type="match status" value="1"/>
</dbReference>
<keyword evidence="9" id="KW-1185">Reference proteome</keyword>
<reference evidence="8" key="1">
    <citation type="journal article" date="2014" name="Int. J. Syst. Evol. Microbiol.">
        <title>Complete genome sequence of Corynebacterium casei LMG S-19264T (=DSM 44701T), isolated from a smear-ripened cheese.</title>
        <authorList>
            <consortium name="US DOE Joint Genome Institute (JGI-PGF)"/>
            <person name="Walter F."/>
            <person name="Albersmeier A."/>
            <person name="Kalinowski J."/>
            <person name="Ruckert C."/>
        </authorList>
    </citation>
    <scope>NUCLEOTIDE SEQUENCE</scope>
    <source>
        <strain evidence="8">KCTC 32437</strain>
    </source>
</reference>
<dbReference type="GO" id="GO:0006355">
    <property type="term" value="P:regulation of DNA-templated transcription"/>
    <property type="evidence" value="ECO:0007669"/>
    <property type="project" value="TreeGrafter"/>
</dbReference>
<dbReference type="RefSeq" id="WP_189426627.1">
    <property type="nucleotide sequence ID" value="NZ_BMZE01000003.1"/>
</dbReference>
<dbReference type="SMART" id="SM00448">
    <property type="entry name" value="REC"/>
    <property type="match status" value="1"/>
</dbReference>
<dbReference type="InterPro" id="IPR011006">
    <property type="entry name" value="CheY-like_superfamily"/>
</dbReference>
<organism evidence="8 9">
    <name type="scientific">Devosia pacifica</name>
    <dbReference type="NCBI Taxonomy" id="1335967"/>
    <lineage>
        <taxon>Bacteria</taxon>
        <taxon>Pseudomonadati</taxon>
        <taxon>Pseudomonadota</taxon>
        <taxon>Alphaproteobacteria</taxon>
        <taxon>Hyphomicrobiales</taxon>
        <taxon>Devosiaceae</taxon>
        <taxon>Devosia</taxon>
    </lineage>
</organism>
<dbReference type="Gene3D" id="3.40.50.2300">
    <property type="match status" value="1"/>
</dbReference>
<dbReference type="InterPro" id="IPR039420">
    <property type="entry name" value="WalR-like"/>
</dbReference>
<dbReference type="PANTHER" id="PTHR48111">
    <property type="entry name" value="REGULATOR OF RPOS"/>
    <property type="match status" value="1"/>
</dbReference>
<proteinExistence type="predicted"/>
<evidence type="ECO:0000256" key="4">
    <source>
        <dbReference type="ARBA" id="ARBA00023125"/>
    </source>
</evidence>
<dbReference type="InterPro" id="IPR001789">
    <property type="entry name" value="Sig_transdc_resp-reg_receiver"/>
</dbReference>
<keyword evidence="2" id="KW-0902">Two-component regulatory system</keyword>
<evidence type="ECO:0000256" key="2">
    <source>
        <dbReference type="ARBA" id="ARBA00023012"/>
    </source>
</evidence>
<dbReference type="PROSITE" id="PS50110">
    <property type="entry name" value="RESPONSE_REGULATORY"/>
    <property type="match status" value="1"/>
</dbReference>
<evidence type="ECO:0000256" key="5">
    <source>
        <dbReference type="ARBA" id="ARBA00023163"/>
    </source>
</evidence>
<dbReference type="AlphaFoldDB" id="A0A918VXG4"/>
<accession>A0A918VXG4</accession>
<evidence type="ECO:0000256" key="3">
    <source>
        <dbReference type="ARBA" id="ARBA00023015"/>
    </source>
</evidence>
<evidence type="ECO:0000313" key="9">
    <source>
        <dbReference type="Proteomes" id="UP000646579"/>
    </source>
</evidence>
<reference evidence="8" key="2">
    <citation type="submission" date="2020-09" db="EMBL/GenBank/DDBJ databases">
        <authorList>
            <person name="Sun Q."/>
            <person name="Kim S."/>
        </authorList>
    </citation>
    <scope>NUCLEOTIDE SEQUENCE</scope>
    <source>
        <strain evidence="8">KCTC 32437</strain>
    </source>
</reference>
<keyword evidence="1 6" id="KW-0597">Phosphoprotein</keyword>
<dbReference type="GO" id="GO:0000156">
    <property type="term" value="F:phosphorelay response regulator activity"/>
    <property type="evidence" value="ECO:0007669"/>
    <property type="project" value="TreeGrafter"/>
</dbReference>
<dbReference type="EMBL" id="BMZE01000003">
    <property type="protein sequence ID" value="GHA32737.1"/>
    <property type="molecule type" value="Genomic_DNA"/>
</dbReference>
<dbReference type="SUPFAM" id="SSF52172">
    <property type="entry name" value="CheY-like"/>
    <property type="match status" value="1"/>
</dbReference>
<feature type="domain" description="Response regulatory" evidence="7">
    <location>
        <begin position="6"/>
        <end position="121"/>
    </location>
</feature>
<dbReference type="GO" id="GO:0032993">
    <property type="term" value="C:protein-DNA complex"/>
    <property type="evidence" value="ECO:0007669"/>
    <property type="project" value="TreeGrafter"/>
</dbReference>
<name>A0A918VXG4_9HYPH</name>
<protein>
    <recommendedName>
        <fullName evidence="7">Response regulatory domain-containing protein</fullName>
    </recommendedName>
</protein>
<dbReference type="CDD" id="cd00156">
    <property type="entry name" value="REC"/>
    <property type="match status" value="1"/>
</dbReference>
<sequence length="288" mass="32185">MLRNTHVHIFDDDTLFAEQIAQQLQDLYGTNAWSRSDVDLHSNDMVHNPDCIIVDHDLGQSNGLELAQRLREQYGALVPIIMLTGVGNEQLAVQAFKSGFADYLPKRHLDIGALASAIHDAITRASEAGASLVPPPSGIGMLSPGYLKSALLKAQREQGIEEMMYLRVELEEFALLHYQYGHTMAERVRRSFIDSLGRLPVSGGYFAQIGTRVSVFIFEKTPTAAEIEQLRNLVSYHLSSTTTLNGRTVQITPRLQLGRLKTHPRSIDKSFDEMILDSEHEYRSSIHG</sequence>
<gene>
    <name evidence="8" type="ORF">GCM10007989_31080</name>
</gene>